<dbReference type="Pfam" id="PF02721">
    <property type="entry name" value="DUF223"/>
    <property type="match status" value="1"/>
</dbReference>
<proteinExistence type="predicted"/>
<evidence type="ECO:0000313" key="3">
    <source>
        <dbReference type="Proteomes" id="UP000245207"/>
    </source>
</evidence>
<comment type="caution">
    <text evidence="2">The sequence shown here is derived from an EMBL/GenBank/DDBJ whole genome shotgun (WGS) entry which is preliminary data.</text>
</comment>
<dbReference type="SUPFAM" id="SSF50249">
    <property type="entry name" value="Nucleic acid-binding proteins"/>
    <property type="match status" value="1"/>
</dbReference>
<sequence>MAVFVLGFINDLSAVKDNIRLRVRVLRTSTQEMHNKPYVKNLELILMDENATCRIANVHQFKHKLVEGSAVTLERYSLGEIQPSYRMVNNALRLSFLSNTTVEPCPDFTGSMYGFDFRPYRSITDLQIEEDGQFVAVSQAIQEGACVFGLGLRMVLGVPSYFDYGLLSWLLVAD</sequence>
<dbReference type="InterPro" id="IPR012340">
    <property type="entry name" value="NA-bd_OB-fold"/>
</dbReference>
<name>A0A2U1N9Z7_ARTAN</name>
<evidence type="ECO:0000313" key="2">
    <source>
        <dbReference type="EMBL" id="PWA70330.1"/>
    </source>
</evidence>
<dbReference type="Gene3D" id="2.40.50.140">
    <property type="entry name" value="Nucleic acid-binding proteins"/>
    <property type="match status" value="1"/>
</dbReference>
<evidence type="ECO:0000259" key="1">
    <source>
        <dbReference type="Pfam" id="PF02721"/>
    </source>
</evidence>
<dbReference type="OrthoDB" id="1751331at2759"/>
<dbReference type="AlphaFoldDB" id="A0A2U1N9Z7"/>
<feature type="domain" description="Replication protein A 70 kDa DNA-binding subunit B/D first OB fold" evidence="1">
    <location>
        <begin position="8"/>
        <end position="105"/>
    </location>
</feature>
<dbReference type="EMBL" id="PKPP01003262">
    <property type="protein sequence ID" value="PWA70330.1"/>
    <property type="molecule type" value="Genomic_DNA"/>
</dbReference>
<keyword evidence="3" id="KW-1185">Reference proteome</keyword>
<dbReference type="InterPro" id="IPR003871">
    <property type="entry name" value="RFA1B/D_OB_1st"/>
</dbReference>
<accession>A0A2U1N9Z7</accession>
<protein>
    <submittedName>
        <fullName evidence="2">Nucleic acid-binding, OB-fold, Replication protein A, OB domain protein</fullName>
    </submittedName>
</protein>
<dbReference type="CDD" id="cd04480">
    <property type="entry name" value="RPA1_DBD_A_like"/>
    <property type="match status" value="1"/>
</dbReference>
<organism evidence="2 3">
    <name type="scientific">Artemisia annua</name>
    <name type="common">Sweet wormwood</name>
    <dbReference type="NCBI Taxonomy" id="35608"/>
    <lineage>
        <taxon>Eukaryota</taxon>
        <taxon>Viridiplantae</taxon>
        <taxon>Streptophyta</taxon>
        <taxon>Embryophyta</taxon>
        <taxon>Tracheophyta</taxon>
        <taxon>Spermatophyta</taxon>
        <taxon>Magnoliopsida</taxon>
        <taxon>eudicotyledons</taxon>
        <taxon>Gunneridae</taxon>
        <taxon>Pentapetalae</taxon>
        <taxon>asterids</taxon>
        <taxon>campanulids</taxon>
        <taxon>Asterales</taxon>
        <taxon>Asteraceae</taxon>
        <taxon>Asteroideae</taxon>
        <taxon>Anthemideae</taxon>
        <taxon>Artemisiinae</taxon>
        <taxon>Artemisia</taxon>
    </lineage>
</organism>
<gene>
    <name evidence="2" type="ORF">CTI12_AA289730</name>
</gene>
<dbReference type="Proteomes" id="UP000245207">
    <property type="component" value="Unassembled WGS sequence"/>
</dbReference>
<reference evidence="2 3" key="1">
    <citation type="journal article" date="2018" name="Mol. Plant">
        <title>The genome of Artemisia annua provides insight into the evolution of Asteraceae family and artemisinin biosynthesis.</title>
        <authorList>
            <person name="Shen Q."/>
            <person name="Zhang L."/>
            <person name="Liao Z."/>
            <person name="Wang S."/>
            <person name="Yan T."/>
            <person name="Shi P."/>
            <person name="Liu M."/>
            <person name="Fu X."/>
            <person name="Pan Q."/>
            <person name="Wang Y."/>
            <person name="Lv Z."/>
            <person name="Lu X."/>
            <person name="Zhang F."/>
            <person name="Jiang W."/>
            <person name="Ma Y."/>
            <person name="Chen M."/>
            <person name="Hao X."/>
            <person name="Li L."/>
            <person name="Tang Y."/>
            <person name="Lv G."/>
            <person name="Zhou Y."/>
            <person name="Sun X."/>
            <person name="Brodelius P.E."/>
            <person name="Rose J.K.C."/>
            <person name="Tang K."/>
        </authorList>
    </citation>
    <scope>NUCLEOTIDE SEQUENCE [LARGE SCALE GENOMIC DNA]</scope>
    <source>
        <strain evidence="3">cv. Huhao1</strain>
        <tissue evidence="2">Leaf</tissue>
    </source>
</reference>